<dbReference type="InterPro" id="IPR001254">
    <property type="entry name" value="Trypsin_dom"/>
</dbReference>
<accession>A0A497X4T0</accession>
<comment type="caution">
    <text evidence="4">The sequence shown here is derived from an EMBL/GenBank/DDBJ whole genome shotgun (WGS) entry which is preliminary data.</text>
</comment>
<organism evidence="4 5">
    <name type="scientific">Litoreibacter meonggei</name>
    <dbReference type="NCBI Taxonomy" id="1049199"/>
    <lineage>
        <taxon>Bacteria</taxon>
        <taxon>Pseudomonadati</taxon>
        <taxon>Pseudomonadota</taxon>
        <taxon>Alphaproteobacteria</taxon>
        <taxon>Rhodobacterales</taxon>
        <taxon>Roseobacteraceae</taxon>
        <taxon>Litoreibacter</taxon>
    </lineage>
</organism>
<feature type="domain" description="Peptidase S1" evidence="3">
    <location>
        <begin position="1"/>
        <end position="251"/>
    </location>
</feature>
<evidence type="ECO:0000259" key="3">
    <source>
        <dbReference type="PROSITE" id="PS50240"/>
    </source>
</evidence>
<dbReference type="InterPro" id="IPR009003">
    <property type="entry name" value="Peptidase_S1_PA"/>
</dbReference>
<dbReference type="InterPro" id="IPR018114">
    <property type="entry name" value="TRYPSIN_HIS"/>
</dbReference>
<feature type="signal peptide" evidence="2">
    <location>
        <begin position="1"/>
        <end position="21"/>
    </location>
</feature>
<gene>
    <name evidence="4" type="ORF">BCF46_0457</name>
</gene>
<evidence type="ECO:0000313" key="5">
    <source>
        <dbReference type="Proteomes" id="UP000269157"/>
    </source>
</evidence>
<feature type="chain" id="PRO_5019841337" evidence="2">
    <location>
        <begin position="22"/>
        <end position="251"/>
    </location>
</feature>
<dbReference type="PANTHER" id="PTHR15462">
    <property type="entry name" value="SERINE PROTEASE"/>
    <property type="match status" value="1"/>
</dbReference>
<dbReference type="SMART" id="SM00020">
    <property type="entry name" value="Tryp_SPc"/>
    <property type="match status" value="1"/>
</dbReference>
<evidence type="ECO:0000256" key="1">
    <source>
        <dbReference type="ARBA" id="ARBA00022729"/>
    </source>
</evidence>
<dbReference type="Proteomes" id="UP000269157">
    <property type="component" value="Unassembled WGS sequence"/>
</dbReference>
<sequence>MAGKHTIRLLFALLFALPVQAQEKPPTISEHNRANWQAVGRIGILNKKGNGGCTGVLIAPDLVLTAAHCVVNRKTGRIRPFYRVQFMAGWHNGTHLGSASAADIEVHPDYDLTQLAQTNRVRMDYIPNDLALVRLKNALDIPPLPVAAPLGDKKLLNPTPVRLLAYRGDRPEILSDYDDCLAQKIGPELLGLNCAVVSGVSGSPVFMAGLQGWEVVGIVSSQVLGKGEVRALVAQADRGRLSAMKLAEQQQ</sequence>
<keyword evidence="5" id="KW-1185">Reference proteome</keyword>
<dbReference type="GO" id="GO:0004252">
    <property type="term" value="F:serine-type endopeptidase activity"/>
    <property type="evidence" value="ECO:0007669"/>
    <property type="project" value="InterPro"/>
</dbReference>
<dbReference type="PANTHER" id="PTHR15462:SF8">
    <property type="entry name" value="SERINE PROTEASE"/>
    <property type="match status" value="1"/>
</dbReference>
<evidence type="ECO:0000256" key="2">
    <source>
        <dbReference type="SAM" id="SignalP"/>
    </source>
</evidence>
<name>A0A497X4T0_9RHOB</name>
<dbReference type="InterPro" id="IPR050966">
    <property type="entry name" value="Glutamyl_endopeptidase"/>
</dbReference>
<evidence type="ECO:0000313" key="4">
    <source>
        <dbReference type="EMBL" id="RLJ60259.1"/>
    </source>
</evidence>
<reference evidence="4 5" key="1">
    <citation type="submission" date="2018-10" db="EMBL/GenBank/DDBJ databases">
        <title>Genomic Encyclopedia of Archaeal and Bacterial Type Strains, Phase II (KMG-II): from individual species to whole genera.</title>
        <authorList>
            <person name="Goeker M."/>
        </authorList>
    </citation>
    <scope>NUCLEOTIDE SEQUENCE [LARGE SCALE GENOMIC DNA]</scope>
    <source>
        <strain evidence="4 5">DSM 29466</strain>
    </source>
</reference>
<keyword evidence="1 2" id="KW-0732">Signal</keyword>
<dbReference type="PROSITE" id="PS50240">
    <property type="entry name" value="TRYPSIN_DOM"/>
    <property type="match status" value="1"/>
</dbReference>
<dbReference type="SUPFAM" id="SSF50494">
    <property type="entry name" value="Trypsin-like serine proteases"/>
    <property type="match status" value="1"/>
</dbReference>
<protein>
    <submittedName>
        <fullName evidence="4">V8-like Glu-specific endopeptidase</fullName>
    </submittedName>
</protein>
<dbReference type="EMBL" id="RCCE01000001">
    <property type="protein sequence ID" value="RLJ60259.1"/>
    <property type="molecule type" value="Genomic_DNA"/>
</dbReference>
<dbReference type="GO" id="GO:0006508">
    <property type="term" value="P:proteolysis"/>
    <property type="evidence" value="ECO:0007669"/>
    <property type="project" value="InterPro"/>
</dbReference>
<dbReference type="Pfam" id="PF13365">
    <property type="entry name" value="Trypsin_2"/>
    <property type="match status" value="1"/>
</dbReference>
<dbReference type="InterPro" id="IPR043504">
    <property type="entry name" value="Peptidase_S1_PA_chymotrypsin"/>
</dbReference>
<dbReference type="PROSITE" id="PS00134">
    <property type="entry name" value="TRYPSIN_HIS"/>
    <property type="match status" value="1"/>
</dbReference>
<proteinExistence type="predicted"/>
<dbReference type="AlphaFoldDB" id="A0A497X4T0"/>
<dbReference type="Gene3D" id="2.40.10.10">
    <property type="entry name" value="Trypsin-like serine proteases"/>
    <property type="match status" value="2"/>
</dbReference>